<feature type="region of interest" description="Disordered" evidence="24">
    <location>
        <begin position="750"/>
        <end position="779"/>
    </location>
</feature>
<dbReference type="SMART" id="SM00667">
    <property type="entry name" value="LisH"/>
    <property type="match status" value="1"/>
</dbReference>
<keyword evidence="9" id="KW-0336">GPI-anchor</keyword>
<comment type="similarity">
    <text evidence="6">Belongs to the VPRBP/DCAF1 family.</text>
</comment>
<organism evidence="27 28">
    <name type="scientific">Populus alba x Populus x berolinensis</name>
    <dbReference type="NCBI Taxonomy" id="444605"/>
    <lineage>
        <taxon>Eukaryota</taxon>
        <taxon>Viridiplantae</taxon>
        <taxon>Streptophyta</taxon>
        <taxon>Embryophyta</taxon>
        <taxon>Tracheophyta</taxon>
        <taxon>Spermatophyta</taxon>
        <taxon>Magnoliopsida</taxon>
        <taxon>eudicotyledons</taxon>
        <taxon>Gunneridae</taxon>
        <taxon>Pentapetalae</taxon>
        <taxon>rosids</taxon>
        <taxon>fabids</taxon>
        <taxon>Malpighiales</taxon>
        <taxon>Salicaceae</taxon>
        <taxon>Saliceae</taxon>
        <taxon>Populus</taxon>
    </lineage>
</organism>
<dbReference type="GO" id="GO:0005975">
    <property type="term" value="P:carbohydrate metabolic process"/>
    <property type="evidence" value="ECO:0007669"/>
    <property type="project" value="InterPro"/>
</dbReference>
<keyword evidence="16" id="KW-0325">Glycoprotein</keyword>
<comment type="pathway">
    <text evidence="4">Protein modification; protein ubiquitination.</text>
</comment>
<reference evidence="27" key="1">
    <citation type="journal article" date="2023" name="Mol. Ecol. Resour.">
        <title>Chromosome-level genome assembly of a triploid poplar Populus alba 'Berolinensis'.</title>
        <authorList>
            <person name="Chen S."/>
            <person name="Yu Y."/>
            <person name="Wang X."/>
            <person name="Wang S."/>
            <person name="Zhang T."/>
            <person name="Zhou Y."/>
            <person name="He R."/>
            <person name="Meng N."/>
            <person name="Wang Y."/>
            <person name="Liu W."/>
            <person name="Liu Z."/>
            <person name="Liu J."/>
            <person name="Guo Q."/>
            <person name="Huang H."/>
            <person name="Sederoff R.R."/>
            <person name="Wang G."/>
            <person name="Qu G."/>
            <person name="Chen S."/>
        </authorList>
    </citation>
    <scope>NUCLEOTIDE SEQUENCE</scope>
    <source>
        <strain evidence="27">SC-2020</strain>
    </source>
</reference>
<dbReference type="InterPro" id="IPR017853">
    <property type="entry name" value="GH"/>
</dbReference>
<dbReference type="FunFam" id="3.20.20.80:FF:000008">
    <property type="entry name" value="Glucan endo-1,3-beta-glucosidase 5"/>
    <property type="match status" value="1"/>
</dbReference>
<keyword evidence="18" id="KW-0449">Lipoprotein</keyword>
<dbReference type="EC" id="3.2.1.39" evidence="7"/>
<feature type="region of interest" description="Disordered" evidence="24">
    <location>
        <begin position="1792"/>
        <end position="1814"/>
    </location>
</feature>
<sequence>MGGMIKGVVSTRQRQQPLVVTLRCLSILQLLVDSVSGIGVNWGTQATHPLPPSTVVKMLRDNGFQKVKLFDADSATLNALANSGIQVMVGIPNDMLYNLANSEQAADNWVAKNVSSHISSGGADIRYVAVGNEPFLSSYNGSFLGTTLPALRNIQSALTKAGLSTRVKVTVPLNADVYESPTNLPSDGDFRSDIHDLMLSIVKFLSDNGAPFTVNIYPFISLYSDPNFPLGFAFFGNKSFPLNDGGTIYDNVFDANHDTLIWALQKNGYGSLPVVIGEIGWPTDGDKNANLNYAQQFNQGFMDSVISNKGTPLRPGYVDAYLFSLIDEDAKSIQPGNFERHWGLFYLDGQPKYAVSLVTARSKGLAPARDVHYLARQWCIMSPSASLDDPQVGPSVSYACANADCTSLGFGTSCENLDAQGNISYAFNSYYQQNNQLESACKFPNNLSVVINSDPSAGTCKFRIMIQGQAVISGAGGGKGFSRSSLTMEGSNSLDDSPSRQAQAQTRTHSGGGGGGDAPSNPSQPQPQTQSQSQSQSQREGEEVDETKKEEEELIEKAQKWIDKITSSPDNPNPTLLHALSSLLETQESLYMKENGDSSFNNSRASHNIGRLGSLVRDNDEFFELISSRFLSETRYSTSIQAAAARLLMTCSLTWIYPHVFEDPVMENIKAWVMDEATRFPSEDRNWKHDTERKEGSDSEMLKTYSTGLLAVGLASGGQIVEDVLTSGLSAKLMRYLRIRVLGEASASQKDASYLTEGKNASSATSLRGREEGRCRVRQLPEATLENNIRAADERSLADLDERSLESVGEDNDDIDADGGERRHGRDLRDVKTKFAELDESGRDDLLRRRPSRGWTRHRGRGRVNETALENEQVSTSPDSGSRSGPGRSARDRNSKNLLDVKKGPDTRKFQGNMHSDGLAVERDDNDDCFQGCRIGTKDISDLVKKAVQAAEAEARGANAPAGAIKAAGDAAAEDVKSAALEEFKSSNSEEAAVLAASRAASTVIDAANAIEVSRNSGGTNDDSINLGGVEPEVNEDAEEYFIPDLESLAQLREKYCIQCLEILGEYVEVLGPVLHEKGVDVCLALLQRSYKHKGSSMAVTLLPDVMKLICALAAHRKFAALFVDRSGMQKLLSIPRVDETFFGLSSCLFTIGSLQGIMERVCALPSDVVHQVVELAIQLLECLQDQARKNAALFFGAAFVFRAVIDAFDAQDGLHKLLTLLNDAASVRSGVNSGALNLSNSTALRNDRSSAEVLTSSEKQIAYHTCVALRQYFRAHLLLLVDSIRPNKNNRNVARNVPSVRAAYKPLDISNEAMDAVFLQLQKDRKLGSAFVRTRFPAVDKFLGFNGHVTMLELCQAPPIVERYLHDLLQYAFGVLHIVTLVNDSRKMIVNATLSNNRVGIAIILDAANISSNYVDPEIIQPALNVLINLVCPPPSISNKPPLIAPGQQSVSGQSSNPVQMPGQTEQRNGESSAVDRSIAVGSASRSASSTSQTPVPTAASGLVGDRRIYLGTGAGCAGLAAQMEQVYRQARDAVRANNGIKVLLHLLQPRVYSPPAALDCIRALACRVLLGLARDDTIAHILTKLQVGKKLSELIRDLGSHTPGTEQGRWQAELAQMAIELIAIVTNSGRASTLAATDAATPALKRIERAAIAAATPITYHSRELLLLIHEHLQASGLASAAAMLLKEAQLTPLPSLAAASSLSHQASTQETPSIQIHWPSGRTPCGFLYDKLKATGCSDNSSLKCEATMSSKKKSLVFSPTFGSQSRNQSQFIDSEQLPLKKVLSSLKQSTASPNPLEALPESLQKSNPETESICKTPILLPMKRKLSDLKDFGLASSGKRINTGEHGLRSPGCLTPNTARKIGSLSDAVGFSTPASGLRDIHGRSTPSTLADYADDSQYGSYMQSGPLNDNQSSNTERLTLDSLVVQYLKHQHRQCPAPITTLPPLSLLHPHVCPEPKRSLDAPSNVTARLGTREFRSIYGGVHGNRRDRQFVYSRFRPWRTCRDDAGALLTCITFLGDSSHIAVGSHAGELKIFDSNSNNVLESCTSHQSPLTLVQSYVCGETQLVLSSSSQDVRLWDASSISGGPIHSLDGCKAATFSNSGNVFAALTTEQARREIMLYDVQTCHVESTLSDTVSSSTGRGHVYSLVHFSPSDTMLLWNGVLWDRRQSGPVHRFDQFTDYGGGGFHPAGNEVIINSEVWDLRKFRLFRSVPSLDQTVITFNARGDVIYAILRRNLDDVMSAVHTRRVKHPLFAAFRTVDSINYSEIATTPVDRCVLDFATEATDSFAGLITMDDQEEMFSSARVYEIGRRRPTDDDSDPDDAESEEDEDDDDEDDGDADPILGPGLDGDGDSDADDMSNDDDDDDSVSDLDDDDDDGDFMMDDVDFGGGAGILEIVTDGDEDDDDSQLLESYSSGDDDDFVGNGFY</sequence>
<dbReference type="GO" id="GO:0006952">
    <property type="term" value="P:defense response"/>
    <property type="evidence" value="ECO:0007669"/>
    <property type="project" value="UniProtKB-KW"/>
</dbReference>
<dbReference type="FunFam" id="1.20.58.1040:FF:000002">
    <property type="entry name" value="Glucan endo-1,3-beta-glucosidase 8"/>
    <property type="match status" value="1"/>
</dbReference>
<name>A0AAD6QS25_9ROSI</name>
<evidence type="ECO:0000256" key="19">
    <source>
        <dbReference type="ARBA" id="ARBA00023295"/>
    </source>
</evidence>
<evidence type="ECO:0000256" key="5">
    <source>
        <dbReference type="ARBA" id="ARBA00008773"/>
    </source>
</evidence>
<evidence type="ECO:0000256" key="15">
    <source>
        <dbReference type="ARBA" id="ARBA00023157"/>
    </source>
</evidence>
<dbReference type="InterPro" id="IPR001680">
    <property type="entry name" value="WD40_rpt"/>
</dbReference>
<evidence type="ECO:0000256" key="9">
    <source>
        <dbReference type="ARBA" id="ARBA00022622"/>
    </source>
</evidence>
<feature type="region of interest" description="Disordered" evidence="24">
    <location>
        <begin position="800"/>
        <end position="828"/>
    </location>
</feature>
<comment type="similarity">
    <text evidence="5 22">Belongs to the glycosyl hydrolase 17 family.</text>
</comment>
<dbReference type="Gene3D" id="1.20.58.1040">
    <property type="match status" value="1"/>
</dbReference>
<proteinExistence type="inferred from homology"/>
<evidence type="ECO:0000256" key="11">
    <source>
        <dbReference type="ARBA" id="ARBA00022786"/>
    </source>
</evidence>
<dbReference type="SMART" id="SM00320">
    <property type="entry name" value="WD40"/>
    <property type="match status" value="3"/>
</dbReference>
<dbReference type="Pfam" id="PF00332">
    <property type="entry name" value="Glyco_hydro_17"/>
    <property type="match status" value="1"/>
</dbReference>
<evidence type="ECO:0000256" key="8">
    <source>
        <dbReference type="ARBA" id="ARBA00022475"/>
    </source>
</evidence>
<evidence type="ECO:0000256" key="16">
    <source>
        <dbReference type="ARBA" id="ARBA00023180"/>
    </source>
</evidence>
<accession>A0AAD6QS25</accession>
<dbReference type="Pfam" id="PF07983">
    <property type="entry name" value="X8"/>
    <property type="match status" value="1"/>
</dbReference>
<dbReference type="EMBL" id="JAQIZT010000006">
    <property type="protein sequence ID" value="KAJ6995396.1"/>
    <property type="molecule type" value="Genomic_DNA"/>
</dbReference>
<feature type="region of interest" description="Disordered" evidence="24">
    <location>
        <begin position="1443"/>
        <end position="1500"/>
    </location>
</feature>
<dbReference type="Proteomes" id="UP001164929">
    <property type="component" value="Chromosome 6"/>
</dbReference>
<keyword evidence="15" id="KW-1015">Disulfide bond</keyword>
<keyword evidence="14" id="KW-0472">Membrane</keyword>
<evidence type="ECO:0000256" key="7">
    <source>
        <dbReference type="ARBA" id="ARBA00012780"/>
    </source>
</evidence>
<evidence type="ECO:0000256" key="18">
    <source>
        <dbReference type="ARBA" id="ARBA00023288"/>
    </source>
</evidence>
<evidence type="ECO:0000256" key="10">
    <source>
        <dbReference type="ARBA" id="ARBA00022729"/>
    </source>
</evidence>
<evidence type="ECO:0000256" key="23">
    <source>
        <dbReference type="RuleBase" id="RU004336"/>
    </source>
</evidence>
<dbReference type="InterPro" id="IPR012946">
    <property type="entry name" value="X8"/>
</dbReference>
<evidence type="ECO:0000256" key="2">
    <source>
        <dbReference type="ARBA" id="ARBA00004123"/>
    </source>
</evidence>
<evidence type="ECO:0000313" key="28">
    <source>
        <dbReference type="Proteomes" id="UP001164929"/>
    </source>
</evidence>
<gene>
    <name evidence="27" type="ORF">NC653_017999</name>
</gene>
<feature type="compositionally biased region" description="Acidic residues" evidence="24">
    <location>
        <begin position="2321"/>
        <end position="2344"/>
    </location>
</feature>
<dbReference type="PANTHER" id="PTHR13129:SF4">
    <property type="entry name" value="DDB1- AND CUL4-ASSOCIATED FACTOR 1"/>
    <property type="match status" value="1"/>
</dbReference>
<feature type="compositionally biased region" description="Basic and acidic residues" evidence="24">
    <location>
        <begin position="889"/>
        <end position="909"/>
    </location>
</feature>
<evidence type="ECO:0000256" key="1">
    <source>
        <dbReference type="ARBA" id="ARBA00000382"/>
    </source>
</evidence>
<dbReference type="FunFam" id="2.130.10.10:FF:000366">
    <property type="entry name" value="DDB1-and CUL4-associated factor homolog 1"/>
    <property type="match status" value="1"/>
</dbReference>
<protein>
    <recommendedName>
        <fullName evidence="7">glucan endo-1,3-beta-D-glucosidase</fullName>
        <ecNumber evidence="7">3.2.1.39</ecNumber>
    </recommendedName>
    <alternativeName>
        <fullName evidence="20">(1-&gt;3)-beta-glucan endohydrolase</fullName>
    </alternativeName>
    <alternativeName>
        <fullName evidence="21">Beta-1,3-endoglucanase</fullName>
    </alternativeName>
</protein>
<keyword evidence="10 25" id="KW-0732">Signal</keyword>
<evidence type="ECO:0000256" key="17">
    <source>
        <dbReference type="ARBA" id="ARBA00023242"/>
    </source>
</evidence>
<feature type="compositionally biased region" description="Low complexity" evidence="24">
    <location>
        <begin position="875"/>
        <end position="888"/>
    </location>
</feature>
<feature type="compositionally biased region" description="Polar residues" evidence="24">
    <location>
        <begin position="1902"/>
        <end position="1919"/>
    </location>
</feature>
<evidence type="ECO:0000256" key="21">
    <source>
        <dbReference type="ARBA" id="ARBA00033417"/>
    </source>
</evidence>
<feature type="compositionally biased region" description="Low complexity" evidence="24">
    <location>
        <begin position="519"/>
        <end position="538"/>
    </location>
</feature>
<dbReference type="PANTHER" id="PTHR13129">
    <property type="entry name" value="VPRBP PROTEIN-RELATED"/>
    <property type="match status" value="1"/>
</dbReference>
<evidence type="ECO:0000256" key="14">
    <source>
        <dbReference type="ARBA" id="ARBA00023136"/>
    </source>
</evidence>
<feature type="compositionally biased region" description="Polar residues" evidence="24">
    <location>
        <begin position="482"/>
        <end position="509"/>
    </location>
</feature>
<feature type="compositionally biased region" description="Acidic residues" evidence="24">
    <location>
        <begin position="808"/>
        <end position="818"/>
    </location>
</feature>
<feature type="compositionally biased region" description="Acidic residues" evidence="24">
    <location>
        <begin position="2403"/>
        <end position="2413"/>
    </location>
</feature>
<evidence type="ECO:0000259" key="26">
    <source>
        <dbReference type="SMART" id="SM00768"/>
    </source>
</evidence>
<keyword evidence="28" id="KW-1185">Reference proteome</keyword>
<dbReference type="InterPro" id="IPR006594">
    <property type="entry name" value="LisH"/>
</dbReference>
<feature type="compositionally biased region" description="Basic and acidic residues" evidence="24">
    <location>
        <begin position="819"/>
        <end position="828"/>
    </location>
</feature>
<evidence type="ECO:0000256" key="13">
    <source>
        <dbReference type="ARBA" id="ARBA00022821"/>
    </source>
</evidence>
<evidence type="ECO:0000256" key="3">
    <source>
        <dbReference type="ARBA" id="ARBA00004609"/>
    </source>
</evidence>
<feature type="compositionally biased region" description="Low complexity" evidence="24">
    <location>
        <begin position="1479"/>
        <end position="1493"/>
    </location>
</feature>
<comment type="subcellular location">
    <subcellularLocation>
        <location evidence="3">Cell membrane</location>
        <topology evidence="3">Lipid-anchor</topology>
        <topology evidence="3">GPI-anchor</topology>
    </subcellularLocation>
    <subcellularLocation>
        <location evidence="2">Nucleus</location>
    </subcellularLocation>
</comment>
<dbReference type="GO" id="GO:0005886">
    <property type="term" value="C:plasma membrane"/>
    <property type="evidence" value="ECO:0007669"/>
    <property type="project" value="UniProtKB-SubCell"/>
</dbReference>
<evidence type="ECO:0000256" key="24">
    <source>
        <dbReference type="SAM" id="MobiDB-lite"/>
    </source>
</evidence>
<dbReference type="GO" id="GO:0005634">
    <property type="term" value="C:nucleus"/>
    <property type="evidence" value="ECO:0007669"/>
    <property type="project" value="UniProtKB-SubCell"/>
</dbReference>
<evidence type="ECO:0000256" key="22">
    <source>
        <dbReference type="RuleBase" id="RU004335"/>
    </source>
</evidence>
<evidence type="ECO:0000256" key="20">
    <source>
        <dbReference type="ARBA" id="ARBA00033335"/>
    </source>
</evidence>
<keyword evidence="17" id="KW-0539">Nucleus</keyword>
<dbReference type="InterPro" id="IPR033270">
    <property type="entry name" value="VPRBP/DCAF1"/>
</dbReference>
<keyword evidence="13" id="KW-0611">Plant defense</keyword>
<feature type="chain" id="PRO_5042174500" description="glucan endo-1,3-beta-D-glucosidase" evidence="25">
    <location>
        <begin position="38"/>
        <end position="2432"/>
    </location>
</feature>
<dbReference type="GO" id="GO:0098552">
    <property type="term" value="C:side of membrane"/>
    <property type="evidence" value="ECO:0007669"/>
    <property type="project" value="UniProtKB-KW"/>
</dbReference>
<feature type="compositionally biased region" description="Polar residues" evidence="24">
    <location>
        <begin position="1448"/>
        <end position="1473"/>
    </location>
</feature>
<evidence type="ECO:0000256" key="4">
    <source>
        <dbReference type="ARBA" id="ARBA00004906"/>
    </source>
</evidence>
<dbReference type="SUPFAM" id="SSF51445">
    <property type="entry name" value="(Trans)glycosidases"/>
    <property type="match status" value="1"/>
</dbReference>
<dbReference type="Gene3D" id="3.20.20.80">
    <property type="entry name" value="Glycosidases"/>
    <property type="match status" value="1"/>
</dbReference>
<dbReference type="SUPFAM" id="SSF50978">
    <property type="entry name" value="WD40 repeat-like"/>
    <property type="match status" value="1"/>
</dbReference>
<dbReference type="GO" id="GO:0042973">
    <property type="term" value="F:glucan endo-1,3-beta-D-glucosidase activity"/>
    <property type="evidence" value="ECO:0007669"/>
    <property type="project" value="UniProtKB-EC"/>
</dbReference>
<comment type="caution">
    <text evidence="27">The sequence shown here is derived from an EMBL/GenBank/DDBJ whole genome shotgun (WGS) entry which is preliminary data.</text>
</comment>
<evidence type="ECO:0000256" key="25">
    <source>
        <dbReference type="SAM" id="SignalP"/>
    </source>
</evidence>
<feature type="region of interest" description="Disordered" evidence="24">
    <location>
        <begin position="2310"/>
        <end position="2432"/>
    </location>
</feature>
<feature type="signal peptide" evidence="25">
    <location>
        <begin position="1"/>
        <end position="37"/>
    </location>
</feature>
<dbReference type="SMART" id="SM00768">
    <property type="entry name" value="X8"/>
    <property type="match status" value="1"/>
</dbReference>
<keyword evidence="8" id="KW-1003">Cell membrane</keyword>
<keyword evidence="19 23" id="KW-0326">Glycosidase</keyword>
<dbReference type="PROSITE" id="PS50896">
    <property type="entry name" value="LISH"/>
    <property type="match status" value="1"/>
</dbReference>
<evidence type="ECO:0000256" key="12">
    <source>
        <dbReference type="ARBA" id="ARBA00022801"/>
    </source>
</evidence>
<dbReference type="InterPro" id="IPR036322">
    <property type="entry name" value="WD40_repeat_dom_sf"/>
</dbReference>
<feature type="region of interest" description="Disordered" evidence="24">
    <location>
        <begin position="476"/>
        <end position="552"/>
    </location>
</feature>
<feature type="region of interest" description="Disordered" evidence="24">
    <location>
        <begin position="847"/>
        <end position="919"/>
    </location>
</feature>
<dbReference type="PROSITE" id="PS00587">
    <property type="entry name" value="GLYCOSYL_HYDROL_F17"/>
    <property type="match status" value="1"/>
</dbReference>
<dbReference type="Gene3D" id="2.130.10.10">
    <property type="entry name" value="YVTN repeat-like/Quinoprotein amine dehydrogenase"/>
    <property type="match status" value="1"/>
</dbReference>
<keyword evidence="11" id="KW-0833">Ubl conjugation pathway</keyword>
<dbReference type="GO" id="GO:0080008">
    <property type="term" value="C:Cul4-RING E3 ubiquitin ligase complex"/>
    <property type="evidence" value="ECO:0007669"/>
    <property type="project" value="TreeGrafter"/>
</dbReference>
<feature type="compositionally biased region" description="Basic residues" evidence="24">
    <location>
        <begin position="849"/>
        <end position="862"/>
    </location>
</feature>
<feature type="domain" description="X8" evidence="26">
    <location>
        <begin position="377"/>
        <end position="462"/>
    </location>
</feature>
<feature type="compositionally biased region" description="Acidic residues" evidence="24">
    <location>
        <begin position="2354"/>
        <end position="2391"/>
    </location>
</feature>
<evidence type="ECO:0000313" key="27">
    <source>
        <dbReference type="EMBL" id="KAJ6995396.1"/>
    </source>
</evidence>
<dbReference type="GO" id="GO:0016567">
    <property type="term" value="P:protein ubiquitination"/>
    <property type="evidence" value="ECO:0007669"/>
    <property type="project" value="InterPro"/>
</dbReference>
<feature type="region of interest" description="Disordered" evidence="24">
    <location>
        <begin position="1877"/>
        <end position="1919"/>
    </location>
</feature>
<dbReference type="InterPro" id="IPR015943">
    <property type="entry name" value="WD40/YVTN_repeat-like_dom_sf"/>
</dbReference>
<comment type="catalytic activity">
    <reaction evidence="1">
        <text>Hydrolysis of (1-&gt;3)-beta-D-glucosidic linkages in (1-&gt;3)-beta-D-glucans.</text>
        <dbReference type="EC" id="3.2.1.39"/>
    </reaction>
</comment>
<dbReference type="InterPro" id="IPR000490">
    <property type="entry name" value="Glyco_hydro_17"/>
</dbReference>
<evidence type="ECO:0000256" key="6">
    <source>
        <dbReference type="ARBA" id="ARBA00008845"/>
    </source>
</evidence>
<keyword evidence="12 23" id="KW-0378">Hydrolase</keyword>